<evidence type="ECO:0000256" key="6">
    <source>
        <dbReference type="PROSITE-ProRule" id="PRU01373"/>
    </source>
</evidence>
<dbReference type="GeneID" id="42776499"/>
<dbReference type="GO" id="GO:0016740">
    <property type="term" value="F:transferase activity"/>
    <property type="evidence" value="ECO:0007669"/>
    <property type="project" value="UniProtKB-KW"/>
</dbReference>
<keyword evidence="5 6" id="KW-0961">Cell wall biogenesis/degradation</keyword>
<keyword evidence="3 6" id="KW-0133">Cell shape</keyword>
<protein>
    <recommendedName>
        <fullName evidence="8">L,D-TPase catalytic domain-containing protein</fullName>
    </recommendedName>
</protein>
<feature type="transmembrane region" description="Helical" evidence="7">
    <location>
        <begin position="15"/>
        <end position="35"/>
    </location>
</feature>
<dbReference type="PROSITE" id="PS52029">
    <property type="entry name" value="LD_TPASE"/>
    <property type="match status" value="1"/>
</dbReference>
<dbReference type="RefSeq" id="WP_027098665.1">
    <property type="nucleotide sequence ID" value="NZ_CABJAZ010000013.1"/>
</dbReference>
<dbReference type="Pfam" id="PF03734">
    <property type="entry name" value="YkuD"/>
    <property type="match status" value="1"/>
</dbReference>
<dbReference type="GO" id="GO:0008360">
    <property type="term" value="P:regulation of cell shape"/>
    <property type="evidence" value="ECO:0007669"/>
    <property type="project" value="UniProtKB-UniRule"/>
</dbReference>
<dbReference type="InterPro" id="IPR022029">
    <property type="entry name" value="YoaR-like_PG-bd"/>
</dbReference>
<dbReference type="Gene3D" id="3.10.20.800">
    <property type="match status" value="1"/>
</dbReference>
<dbReference type="InterPro" id="IPR005490">
    <property type="entry name" value="LD_TPept_cat_dom"/>
</dbReference>
<feature type="active site" description="Nucleophile" evidence="6">
    <location>
        <position position="439"/>
    </location>
</feature>
<dbReference type="InterPro" id="IPR050979">
    <property type="entry name" value="LD-transpeptidase"/>
</dbReference>
<dbReference type="Proteomes" id="UP000092714">
    <property type="component" value="Unassembled WGS sequence"/>
</dbReference>
<evidence type="ECO:0000256" key="1">
    <source>
        <dbReference type="ARBA" id="ARBA00004752"/>
    </source>
</evidence>
<comment type="pathway">
    <text evidence="1 6">Cell wall biogenesis; peptidoglycan biosynthesis.</text>
</comment>
<gene>
    <name evidence="9" type="ORF">CP373A1_07750</name>
</gene>
<comment type="caution">
    <text evidence="9">The sequence shown here is derived from an EMBL/GenBank/DDBJ whole genome shotgun (WGS) entry which is preliminary data.</text>
</comment>
<reference evidence="9 10" key="1">
    <citation type="submission" date="2016-06" db="EMBL/GenBank/DDBJ databases">
        <authorList>
            <person name="Kjaerup R.B."/>
            <person name="Dalgaard T.S."/>
            <person name="Juul-Madsen H.R."/>
        </authorList>
    </citation>
    <scope>NUCLEOTIDE SEQUENCE [LARGE SCALE GENOMIC DNA]</scope>
    <source>
        <strain evidence="9 10">373-A1</strain>
    </source>
</reference>
<dbReference type="InterPro" id="IPR038063">
    <property type="entry name" value="Transpep_catalytic_dom"/>
</dbReference>
<dbReference type="PANTHER" id="PTHR30582:SF33">
    <property type="entry name" value="EXPORTED PROTEIN"/>
    <property type="match status" value="1"/>
</dbReference>
<keyword evidence="7" id="KW-0812">Transmembrane</keyword>
<evidence type="ECO:0000313" key="10">
    <source>
        <dbReference type="Proteomes" id="UP000092714"/>
    </source>
</evidence>
<dbReference type="SUPFAM" id="SSF141523">
    <property type="entry name" value="L,D-transpeptidase catalytic domain-like"/>
    <property type="match status" value="1"/>
</dbReference>
<name>A0A174DYA9_9CLOT</name>
<dbReference type="OrthoDB" id="3176960at2"/>
<dbReference type="GO" id="GO:0071972">
    <property type="term" value="F:peptidoglycan L,D-transpeptidase activity"/>
    <property type="evidence" value="ECO:0007669"/>
    <property type="project" value="TreeGrafter"/>
</dbReference>
<dbReference type="CDD" id="cd16913">
    <property type="entry name" value="YkuD_like"/>
    <property type="match status" value="1"/>
</dbReference>
<dbReference type="UniPathway" id="UPA00219"/>
<dbReference type="GO" id="GO:0018104">
    <property type="term" value="P:peptidoglycan-protein cross-linking"/>
    <property type="evidence" value="ECO:0007669"/>
    <property type="project" value="TreeGrafter"/>
</dbReference>
<dbReference type="AlphaFoldDB" id="A0A174DYA9"/>
<feature type="active site" description="Proton donor/acceptor" evidence="6">
    <location>
        <position position="418"/>
    </location>
</feature>
<organism evidence="9 10">
    <name type="scientific">Clostridium paraputrificum</name>
    <dbReference type="NCBI Taxonomy" id="29363"/>
    <lineage>
        <taxon>Bacteria</taxon>
        <taxon>Bacillati</taxon>
        <taxon>Bacillota</taxon>
        <taxon>Clostridia</taxon>
        <taxon>Eubacteriales</taxon>
        <taxon>Clostridiaceae</taxon>
        <taxon>Clostridium</taxon>
    </lineage>
</organism>
<dbReference type="GO" id="GO:0005576">
    <property type="term" value="C:extracellular region"/>
    <property type="evidence" value="ECO:0007669"/>
    <property type="project" value="TreeGrafter"/>
</dbReference>
<keyword evidence="7" id="KW-0472">Membrane</keyword>
<feature type="domain" description="L,D-TPase catalytic" evidence="8">
    <location>
        <begin position="344"/>
        <end position="463"/>
    </location>
</feature>
<proteinExistence type="predicted"/>
<accession>A0A174DYA9</accession>
<evidence type="ECO:0000256" key="2">
    <source>
        <dbReference type="ARBA" id="ARBA00022679"/>
    </source>
</evidence>
<keyword evidence="7" id="KW-1133">Transmembrane helix</keyword>
<evidence type="ECO:0000256" key="5">
    <source>
        <dbReference type="ARBA" id="ARBA00023316"/>
    </source>
</evidence>
<evidence type="ECO:0000256" key="3">
    <source>
        <dbReference type="ARBA" id="ARBA00022960"/>
    </source>
</evidence>
<dbReference type="Gene3D" id="2.40.440.10">
    <property type="entry name" value="L,D-transpeptidase catalytic domain-like"/>
    <property type="match status" value="1"/>
</dbReference>
<dbReference type="Pfam" id="PF12229">
    <property type="entry name" value="PG_binding_4"/>
    <property type="match status" value="2"/>
</dbReference>
<keyword evidence="2" id="KW-0808">Transferase</keyword>
<dbReference type="GO" id="GO:0071555">
    <property type="term" value="P:cell wall organization"/>
    <property type="evidence" value="ECO:0007669"/>
    <property type="project" value="UniProtKB-UniRule"/>
</dbReference>
<keyword evidence="10" id="KW-1185">Reference proteome</keyword>
<dbReference type="SUPFAM" id="SSF143985">
    <property type="entry name" value="L,D-transpeptidase pre-catalytic domain-like"/>
    <property type="match status" value="1"/>
</dbReference>
<dbReference type="PANTHER" id="PTHR30582">
    <property type="entry name" value="L,D-TRANSPEPTIDASE"/>
    <property type="match status" value="1"/>
</dbReference>
<dbReference type="EMBL" id="MAPZ01000017">
    <property type="protein sequence ID" value="OBY11040.1"/>
    <property type="molecule type" value="Genomic_DNA"/>
</dbReference>
<evidence type="ECO:0000256" key="7">
    <source>
        <dbReference type="SAM" id="Phobius"/>
    </source>
</evidence>
<keyword evidence="4 6" id="KW-0573">Peptidoglycan synthesis</keyword>
<dbReference type="InterPro" id="IPR038054">
    <property type="entry name" value="LD_TPept-like_central_sf"/>
</dbReference>
<evidence type="ECO:0000259" key="8">
    <source>
        <dbReference type="PROSITE" id="PS52029"/>
    </source>
</evidence>
<sequence length="465" mass="52212">MEGHGKKKRQNKRKLVIFTILGTAVILYLAFAIYFKDRFYFGASINSISISGKTVNEVKGDLSLDGENYYLTIKERGGIEETISGKDIGLYFDINEEKIEDIKDKQNPLGWISSLFSKEEYKVEKLLKYDEELLEKKINELKCFKEENMIKPKNPNLVYSNYKYDIIPEDNGKYINKEILVKSISDALNNHKKEIDLEKAGCYTKPNYNSNSKEVIDAKAIMDKYVSSKITLKILDKSQYIDGNTISQWLTLDESYNVGLDKTKITSYINNLTSSYNTVGKTRSFKASLGNIVNVSGGDYGRKINNTGYVDEVVSAIKNGQTVTKEYSITQSTVNGTSSDIGNTYVEVNLTKQYIWCYKDGDLVAEGDIVTGNVSSGCATPQGVYKLKSKERDRILRGPGYASPVAYWMPFNGGIGLHDATWRNSFGGSIYKNNGSHGCINLPYNVASKIYNSIKVGDPIVCYFE</sequence>
<dbReference type="eggNOG" id="COG1376">
    <property type="taxonomic scope" value="Bacteria"/>
</dbReference>
<evidence type="ECO:0000256" key="4">
    <source>
        <dbReference type="ARBA" id="ARBA00022984"/>
    </source>
</evidence>
<evidence type="ECO:0000313" key="9">
    <source>
        <dbReference type="EMBL" id="OBY11040.1"/>
    </source>
</evidence>